<dbReference type="EMBL" id="JRES01000062">
    <property type="protein sequence ID" value="KNC34507.1"/>
    <property type="molecule type" value="Genomic_DNA"/>
</dbReference>
<keyword evidence="2" id="KW-0732">Signal</keyword>
<evidence type="ECO:0000256" key="1">
    <source>
        <dbReference type="SAM" id="Phobius"/>
    </source>
</evidence>
<dbReference type="OrthoDB" id="6374728at2759"/>
<name>A0A0L0CQQ1_LUCCU</name>
<organism evidence="3 4">
    <name type="scientific">Lucilia cuprina</name>
    <name type="common">Green bottle fly</name>
    <name type="synonym">Australian sheep blowfly</name>
    <dbReference type="NCBI Taxonomy" id="7375"/>
    <lineage>
        <taxon>Eukaryota</taxon>
        <taxon>Metazoa</taxon>
        <taxon>Ecdysozoa</taxon>
        <taxon>Arthropoda</taxon>
        <taxon>Hexapoda</taxon>
        <taxon>Insecta</taxon>
        <taxon>Pterygota</taxon>
        <taxon>Neoptera</taxon>
        <taxon>Endopterygota</taxon>
        <taxon>Diptera</taxon>
        <taxon>Brachycera</taxon>
        <taxon>Muscomorpha</taxon>
        <taxon>Oestroidea</taxon>
        <taxon>Calliphoridae</taxon>
        <taxon>Luciliinae</taxon>
        <taxon>Lucilia</taxon>
    </lineage>
</organism>
<protein>
    <submittedName>
        <fullName evidence="3">Uncharacterized protein</fullName>
    </submittedName>
</protein>
<dbReference type="AlphaFoldDB" id="A0A0L0CQQ1"/>
<keyword evidence="1" id="KW-0472">Membrane</keyword>
<gene>
    <name evidence="3" type="ORF">FF38_02778</name>
</gene>
<feature type="transmembrane region" description="Helical" evidence="1">
    <location>
        <begin position="113"/>
        <end position="132"/>
    </location>
</feature>
<reference evidence="3 4" key="1">
    <citation type="journal article" date="2015" name="Nat. Commun.">
        <title>Lucilia cuprina genome unlocks parasitic fly biology to underpin future interventions.</title>
        <authorList>
            <person name="Anstead C.A."/>
            <person name="Korhonen P.K."/>
            <person name="Young N.D."/>
            <person name="Hall R.S."/>
            <person name="Jex A.R."/>
            <person name="Murali S.C."/>
            <person name="Hughes D.S."/>
            <person name="Lee S.F."/>
            <person name="Perry T."/>
            <person name="Stroehlein A.J."/>
            <person name="Ansell B.R."/>
            <person name="Breugelmans B."/>
            <person name="Hofmann A."/>
            <person name="Qu J."/>
            <person name="Dugan S."/>
            <person name="Lee S.L."/>
            <person name="Chao H."/>
            <person name="Dinh H."/>
            <person name="Han Y."/>
            <person name="Doddapaneni H.V."/>
            <person name="Worley K.C."/>
            <person name="Muzny D.M."/>
            <person name="Ioannidis P."/>
            <person name="Waterhouse R.M."/>
            <person name="Zdobnov E.M."/>
            <person name="James P.J."/>
            <person name="Bagnall N.H."/>
            <person name="Kotze A.C."/>
            <person name="Gibbs R.A."/>
            <person name="Richards S."/>
            <person name="Batterham P."/>
            <person name="Gasser R.B."/>
        </authorList>
    </citation>
    <scope>NUCLEOTIDE SEQUENCE [LARGE SCALE GENOMIC DNA]</scope>
    <source>
        <strain evidence="3 4">LS</strain>
        <tissue evidence="3">Full body</tissue>
    </source>
</reference>
<proteinExistence type="predicted"/>
<feature type="chain" id="PRO_5005536781" evidence="2">
    <location>
        <begin position="33"/>
        <end position="141"/>
    </location>
</feature>
<keyword evidence="1" id="KW-1133">Transmembrane helix</keyword>
<feature type="signal peptide" evidence="2">
    <location>
        <begin position="1"/>
        <end position="32"/>
    </location>
</feature>
<sequence length="141" mass="16034">MTRFKIKNLKILSSCCLTLWFAIFGALQLVRCSEFPERECCDLTTTSTVSPLPIPPVVLPTDKTLSATTAVQTIPTGRSGMSITENRESVNTDSTILFSQYSLKKNAYKRVKLQIMLLFLNINIDLFFLFVVNNYNKYTNY</sequence>
<evidence type="ECO:0000313" key="3">
    <source>
        <dbReference type="EMBL" id="KNC34507.1"/>
    </source>
</evidence>
<keyword evidence="1" id="KW-0812">Transmembrane</keyword>
<comment type="caution">
    <text evidence="3">The sequence shown here is derived from an EMBL/GenBank/DDBJ whole genome shotgun (WGS) entry which is preliminary data.</text>
</comment>
<dbReference type="Proteomes" id="UP000037069">
    <property type="component" value="Unassembled WGS sequence"/>
</dbReference>
<evidence type="ECO:0000256" key="2">
    <source>
        <dbReference type="SAM" id="SignalP"/>
    </source>
</evidence>
<accession>A0A0L0CQQ1</accession>
<evidence type="ECO:0000313" key="4">
    <source>
        <dbReference type="Proteomes" id="UP000037069"/>
    </source>
</evidence>
<keyword evidence="4" id="KW-1185">Reference proteome</keyword>